<reference evidence="3" key="1">
    <citation type="submission" date="2019-04" db="EMBL/GenBank/DDBJ databases">
        <title>Draft genome sequence of Pseudonocardiaceae bacterium SL3-2-4.</title>
        <authorList>
            <person name="Ningsih F."/>
            <person name="Yokota A."/>
            <person name="Sakai Y."/>
            <person name="Nanatani K."/>
            <person name="Yabe S."/>
            <person name="Oetari A."/>
            <person name="Sjamsuridzal W."/>
        </authorList>
    </citation>
    <scope>NUCLEOTIDE SEQUENCE [LARGE SCALE GENOMIC DNA]</scope>
    <source>
        <strain evidence="3">SL3-2-4</strain>
    </source>
</reference>
<dbReference type="AlphaFoldDB" id="A0A4D4JE51"/>
<evidence type="ECO:0000313" key="3">
    <source>
        <dbReference type="Proteomes" id="UP000298860"/>
    </source>
</evidence>
<evidence type="ECO:0000256" key="1">
    <source>
        <dbReference type="SAM" id="MobiDB-lite"/>
    </source>
</evidence>
<evidence type="ECO:0000313" key="2">
    <source>
        <dbReference type="EMBL" id="GDY32187.1"/>
    </source>
</evidence>
<keyword evidence="3" id="KW-1185">Reference proteome</keyword>
<feature type="region of interest" description="Disordered" evidence="1">
    <location>
        <begin position="43"/>
        <end position="112"/>
    </location>
</feature>
<sequence length="112" mass="11793">MAHSEMEVDREGTPPGRPREPVHDARRVAAVVQAAAATLDAERALAGSGRSESRTTRALGSLRTPPPCGAPFSSGHAHRGACRGPRTAGPGDAPLAAPRWRDLSRNGRVSRR</sequence>
<feature type="region of interest" description="Disordered" evidence="1">
    <location>
        <begin position="1"/>
        <end position="23"/>
    </location>
</feature>
<accession>A0A4D4JE51</accession>
<name>A0A4D4JE51_9PSEU</name>
<protein>
    <submittedName>
        <fullName evidence="2">Uncharacterized protein</fullName>
    </submittedName>
</protein>
<proteinExistence type="predicted"/>
<comment type="caution">
    <text evidence="2">The sequence shown here is derived from an EMBL/GenBank/DDBJ whole genome shotgun (WGS) entry which is preliminary data.</text>
</comment>
<organism evidence="2 3">
    <name type="scientific">Gandjariella thermophila</name>
    <dbReference type="NCBI Taxonomy" id="1931992"/>
    <lineage>
        <taxon>Bacteria</taxon>
        <taxon>Bacillati</taxon>
        <taxon>Actinomycetota</taxon>
        <taxon>Actinomycetes</taxon>
        <taxon>Pseudonocardiales</taxon>
        <taxon>Pseudonocardiaceae</taxon>
        <taxon>Gandjariella</taxon>
    </lineage>
</organism>
<dbReference type="Proteomes" id="UP000298860">
    <property type="component" value="Unassembled WGS sequence"/>
</dbReference>
<dbReference type="EMBL" id="BJFL01000021">
    <property type="protein sequence ID" value="GDY32187.1"/>
    <property type="molecule type" value="Genomic_DNA"/>
</dbReference>
<gene>
    <name evidence="2" type="ORF">GTS_38200</name>
</gene>